<evidence type="ECO:0000313" key="1">
    <source>
        <dbReference type="EMBL" id="SFF87425.1"/>
    </source>
</evidence>
<sequence>MAHKVIKNTQYCNIMKQGKLRDKEYTYCIEKIYVKAMRREEIRKRIKYVMCVRVIRKGKVIIKTSNKEDLKSNVQSR</sequence>
<dbReference type="AlphaFoldDB" id="A0A1I2M7C4"/>
<keyword evidence="2" id="KW-1185">Reference proteome</keyword>
<protein>
    <submittedName>
        <fullName evidence="1">Uncharacterized protein</fullName>
    </submittedName>
</protein>
<name>A0A1I2M7C4_9CLOT</name>
<organism evidence="1 2">
    <name type="scientific">Clostridium cadaveris</name>
    <dbReference type="NCBI Taxonomy" id="1529"/>
    <lineage>
        <taxon>Bacteria</taxon>
        <taxon>Bacillati</taxon>
        <taxon>Bacillota</taxon>
        <taxon>Clostridia</taxon>
        <taxon>Eubacteriales</taxon>
        <taxon>Clostridiaceae</taxon>
        <taxon>Clostridium</taxon>
    </lineage>
</organism>
<dbReference type="EMBL" id="FOOE01000013">
    <property type="protein sequence ID" value="SFF87425.1"/>
    <property type="molecule type" value="Genomic_DNA"/>
</dbReference>
<evidence type="ECO:0000313" key="2">
    <source>
        <dbReference type="Proteomes" id="UP000182135"/>
    </source>
</evidence>
<gene>
    <name evidence="1" type="ORF">SAMN04487885_11370</name>
</gene>
<proteinExistence type="predicted"/>
<reference evidence="1 2" key="1">
    <citation type="submission" date="2016-10" db="EMBL/GenBank/DDBJ databases">
        <authorList>
            <person name="de Groot N.N."/>
        </authorList>
    </citation>
    <scope>NUCLEOTIDE SEQUENCE [LARGE SCALE GENOMIC DNA]</scope>
    <source>
        <strain evidence="1 2">NLAE-zl-G419</strain>
    </source>
</reference>
<accession>A0A1I2M7C4</accession>
<dbReference type="STRING" id="1529.SAMN04487885_11370"/>
<dbReference type="Proteomes" id="UP000182135">
    <property type="component" value="Unassembled WGS sequence"/>
</dbReference>